<feature type="transmembrane region" description="Helical" evidence="12">
    <location>
        <begin position="172"/>
        <end position="199"/>
    </location>
</feature>
<dbReference type="CDD" id="cd13137">
    <property type="entry name" value="MATE_NorM_like"/>
    <property type="match status" value="1"/>
</dbReference>
<dbReference type="GO" id="GO:0015297">
    <property type="term" value="F:antiporter activity"/>
    <property type="evidence" value="ECO:0007669"/>
    <property type="project" value="UniProtKB-KW"/>
</dbReference>
<dbReference type="GO" id="GO:0042910">
    <property type="term" value="F:xenobiotic transmembrane transporter activity"/>
    <property type="evidence" value="ECO:0007669"/>
    <property type="project" value="InterPro"/>
</dbReference>
<name>A0AB36DIU1_MEDGN</name>
<evidence type="ECO:0000256" key="6">
    <source>
        <dbReference type="ARBA" id="ARBA00022475"/>
    </source>
</evidence>
<sequence length="464" mass="50846">MNMDTFIQNKTNRKDSMLHELWILGMPTIVEQLLQTVVSYVDTAMVGQIGAIASAAIGLTATVNWLFNGMFFAVSMGMLSYIARYTGEGDVVMAHRTSSQALWVVVFLGIAETIIALLISPVLPQWMGASREIWKDASEYFFIINCPLLFRGSLIVYGNILRANKDSKTPLYINLSVNILNIMLNQLLIGTGTAFVLFGEKIVIPGAGWGVKGAAFATALSQSIGGIAIFIAAMHNPLLTVTGGLLRPKWTILKDCIRVSMPLVGQRMVMGWGYVVFSGLVAGLGTLSVAAHSIALIIEQAFYVPGYGIQTAVSTLSGNAMGRKSEKELESVVKSGLFVAVSIMTTMAIGLFAKASGIMALFTIDKNVIKLGAVLLRIVAVSEPLYAALIIYEGVFFGIGDTKMPFLFSVLTMWGIRICMTWGYVSMIGNNLKIVWAFMVMDNVCRCILLWWWYRKRKQNTFIE</sequence>
<feature type="transmembrane region" description="Helical" evidence="12">
    <location>
        <begin position="374"/>
        <end position="392"/>
    </location>
</feature>
<protein>
    <recommendedName>
        <fullName evidence="3">Probable multidrug resistance protein NorM</fullName>
    </recommendedName>
    <alternativeName>
        <fullName evidence="11">Multidrug-efflux transporter</fullName>
    </alternativeName>
</protein>
<dbReference type="GO" id="GO:0005886">
    <property type="term" value="C:plasma membrane"/>
    <property type="evidence" value="ECO:0007669"/>
    <property type="project" value="UniProtKB-SubCell"/>
</dbReference>
<keyword evidence="5" id="KW-0050">Antiport</keyword>
<evidence type="ECO:0000256" key="1">
    <source>
        <dbReference type="ARBA" id="ARBA00003408"/>
    </source>
</evidence>
<keyword evidence="7 12" id="KW-0812">Transmembrane</keyword>
<dbReference type="PANTHER" id="PTHR43298:SF4">
    <property type="entry name" value="DRUG_SODIUM ANTIPORTER"/>
    <property type="match status" value="1"/>
</dbReference>
<dbReference type="PIRSF" id="PIRSF006603">
    <property type="entry name" value="DinF"/>
    <property type="match status" value="1"/>
</dbReference>
<dbReference type="NCBIfam" id="TIGR00797">
    <property type="entry name" value="matE"/>
    <property type="match status" value="1"/>
</dbReference>
<evidence type="ECO:0000313" key="14">
    <source>
        <dbReference type="Proteomes" id="UP001296581"/>
    </source>
</evidence>
<dbReference type="InterPro" id="IPR002528">
    <property type="entry name" value="MATE_fam"/>
</dbReference>
<evidence type="ECO:0000256" key="8">
    <source>
        <dbReference type="ARBA" id="ARBA00022989"/>
    </source>
</evidence>
<proteinExistence type="predicted"/>
<comment type="subcellular location">
    <subcellularLocation>
        <location evidence="2">Cell membrane</location>
        <topology evidence="2">Multi-pass membrane protein</topology>
    </subcellularLocation>
</comment>
<keyword evidence="6" id="KW-1003">Cell membrane</keyword>
<reference evidence="13" key="1">
    <citation type="journal article" date="2020" name="Cell Host Microbe">
        <title>Functional and Genomic Variation between Human-Derived Isolates of Lachnospiraceae Reveals Inter- and Intra-Species Diversity.</title>
        <authorList>
            <person name="Sorbara M.T."/>
            <person name="Littmann E.R."/>
            <person name="Fontana E."/>
            <person name="Moody T.U."/>
            <person name="Kohout C.E."/>
            <person name="Gjonbalaj M."/>
            <person name="Eaton V."/>
            <person name="Seok R."/>
            <person name="Leiner I.M."/>
            <person name="Pamer E.G."/>
        </authorList>
    </citation>
    <scope>NUCLEOTIDE SEQUENCE</scope>
    <source>
        <strain evidence="13">MSK.11.9</strain>
    </source>
</reference>
<evidence type="ECO:0000256" key="10">
    <source>
        <dbReference type="ARBA" id="ARBA00023136"/>
    </source>
</evidence>
<keyword evidence="4" id="KW-0813">Transport</keyword>
<feature type="transmembrane region" description="Helical" evidence="12">
    <location>
        <begin position="271"/>
        <end position="298"/>
    </location>
</feature>
<accession>A0AB36DIU1</accession>
<evidence type="ECO:0000256" key="9">
    <source>
        <dbReference type="ARBA" id="ARBA00023065"/>
    </source>
</evidence>
<evidence type="ECO:0000256" key="4">
    <source>
        <dbReference type="ARBA" id="ARBA00022448"/>
    </source>
</evidence>
<dbReference type="PANTHER" id="PTHR43298">
    <property type="entry name" value="MULTIDRUG RESISTANCE PROTEIN NORM-RELATED"/>
    <property type="match status" value="1"/>
</dbReference>
<feature type="transmembrane region" description="Helical" evidence="12">
    <location>
        <begin position="47"/>
        <end position="74"/>
    </location>
</feature>
<dbReference type="EMBL" id="JAAIRY010000027">
    <property type="protein sequence ID" value="NSI66213.1"/>
    <property type="molecule type" value="Genomic_DNA"/>
</dbReference>
<dbReference type="InterPro" id="IPR048279">
    <property type="entry name" value="MdtK-like"/>
</dbReference>
<comment type="function">
    <text evidence="1">Multidrug efflux pump.</text>
</comment>
<dbReference type="Proteomes" id="UP001296581">
    <property type="component" value="Unassembled WGS sequence"/>
</dbReference>
<evidence type="ECO:0000256" key="5">
    <source>
        <dbReference type="ARBA" id="ARBA00022449"/>
    </source>
</evidence>
<keyword evidence="9" id="KW-0406">Ion transport</keyword>
<feature type="transmembrane region" description="Helical" evidence="12">
    <location>
        <begin position="337"/>
        <end position="362"/>
    </location>
</feature>
<dbReference type="GO" id="GO:0006811">
    <property type="term" value="P:monoatomic ion transport"/>
    <property type="evidence" value="ECO:0007669"/>
    <property type="project" value="UniProtKB-KW"/>
</dbReference>
<dbReference type="Pfam" id="PF01554">
    <property type="entry name" value="MatE"/>
    <property type="match status" value="2"/>
</dbReference>
<evidence type="ECO:0000256" key="12">
    <source>
        <dbReference type="SAM" id="Phobius"/>
    </source>
</evidence>
<evidence type="ECO:0000313" key="13">
    <source>
        <dbReference type="EMBL" id="NSI66213.1"/>
    </source>
</evidence>
<gene>
    <name evidence="13" type="ORF">G4981_13150</name>
</gene>
<feature type="transmembrane region" description="Helical" evidence="12">
    <location>
        <begin position="21"/>
        <end position="41"/>
    </location>
</feature>
<feature type="transmembrane region" description="Helical" evidence="12">
    <location>
        <begin position="140"/>
        <end position="160"/>
    </location>
</feature>
<feature type="transmembrane region" description="Helical" evidence="12">
    <location>
        <begin position="404"/>
        <end position="425"/>
    </location>
</feature>
<keyword evidence="10 12" id="KW-0472">Membrane</keyword>
<feature type="transmembrane region" description="Helical" evidence="12">
    <location>
        <begin position="219"/>
        <end position="239"/>
    </location>
</feature>
<feature type="transmembrane region" description="Helical" evidence="12">
    <location>
        <begin position="101"/>
        <end position="120"/>
    </location>
</feature>
<dbReference type="AlphaFoldDB" id="A0AB36DIU1"/>
<reference evidence="13" key="2">
    <citation type="submission" date="2020-02" db="EMBL/GenBank/DDBJ databases">
        <authorList>
            <person name="Littmann E."/>
            <person name="Sorbara M."/>
        </authorList>
    </citation>
    <scope>NUCLEOTIDE SEQUENCE</scope>
    <source>
        <strain evidence="13">MSK.11.9</strain>
    </source>
</reference>
<evidence type="ECO:0000256" key="7">
    <source>
        <dbReference type="ARBA" id="ARBA00022692"/>
    </source>
</evidence>
<evidence type="ECO:0000256" key="3">
    <source>
        <dbReference type="ARBA" id="ARBA00020268"/>
    </source>
</evidence>
<comment type="caution">
    <text evidence="13">The sequence shown here is derived from an EMBL/GenBank/DDBJ whole genome shotgun (WGS) entry which is preliminary data.</text>
</comment>
<organism evidence="13 14">
    <name type="scientific">Mediterraneibacter gnavus</name>
    <name type="common">Ruminococcus gnavus</name>
    <dbReference type="NCBI Taxonomy" id="33038"/>
    <lineage>
        <taxon>Bacteria</taxon>
        <taxon>Bacillati</taxon>
        <taxon>Bacillota</taxon>
        <taxon>Clostridia</taxon>
        <taxon>Lachnospirales</taxon>
        <taxon>Lachnospiraceae</taxon>
        <taxon>Mediterraneibacter</taxon>
    </lineage>
</organism>
<feature type="transmembrane region" description="Helical" evidence="12">
    <location>
        <begin position="434"/>
        <end position="454"/>
    </location>
</feature>
<evidence type="ECO:0000256" key="11">
    <source>
        <dbReference type="ARBA" id="ARBA00031636"/>
    </source>
</evidence>
<dbReference type="InterPro" id="IPR050222">
    <property type="entry name" value="MATE_MdtK"/>
</dbReference>
<evidence type="ECO:0000256" key="2">
    <source>
        <dbReference type="ARBA" id="ARBA00004651"/>
    </source>
</evidence>
<keyword evidence="8 12" id="KW-1133">Transmembrane helix</keyword>